<name>A0A8X6XQ22_9ARAC</name>
<organism evidence="1 2">
    <name type="scientific">Trichonephila inaurata madagascariensis</name>
    <dbReference type="NCBI Taxonomy" id="2747483"/>
    <lineage>
        <taxon>Eukaryota</taxon>
        <taxon>Metazoa</taxon>
        <taxon>Ecdysozoa</taxon>
        <taxon>Arthropoda</taxon>
        <taxon>Chelicerata</taxon>
        <taxon>Arachnida</taxon>
        <taxon>Araneae</taxon>
        <taxon>Araneomorphae</taxon>
        <taxon>Entelegynae</taxon>
        <taxon>Araneoidea</taxon>
        <taxon>Nephilidae</taxon>
        <taxon>Trichonephila</taxon>
        <taxon>Trichonephila inaurata</taxon>
    </lineage>
</organism>
<proteinExistence type="predicted"/>
<dbReference type="EMBL" id="BMAV01010476">
    <property type="protein sequence ID" value="GFY55571.1"/>
    <property type="molecule type" value="Genomic_DNA"/>
</dbReference>
<protein>
    <submittedName>
        <fullName evidence="1">Uncharacterized protein</fullName>
    </submittedName>
</protein>
<comment type="caution">
    <text evidence="1">The sequence shown here is derived from an EMBL/GenBank/DDBJ whole genome shotgun (WGS) entry which is preliminary data.</text>
</comment>
<evidence type="ECO:0000313" key="1">
    <source>
        <dbReference type="EMBL" id="GFY55571.1"/>
    </source>
</evidence>
<evidence type="ECO:0000313" key="2">
    <source>
        <dbReference type="Proteomes" id="UP000886998"/>
    </source>
</evidence>
<gene>
    <name evidence="1" type="ORF">TNIN_231061</name>
</gene>
<keyword evidence="2" id="KW-1185">Reference proteome</keyword>
<reference evidence="1" key="1">
    <citation type="submission" date="2020-08" db="EMBL/GenBank/DDBJ databases">
        <title>Multicomponent nature underlies the extraordinary mechanical properties of spider dragline silk.</title>
        <authorList>
            <person name="Kono N."/>
            <person name="Nakamura H."/>
            <person name="Mori M."/>
            <person name="Yoshida Y."/>
            <person name="Ohtoshi R."/>
            <person name="Malay A.D."/>
            <person name="Moran D.A.P."/>
            <person name="Tomita M."/>
            <person name="Numata K."/>
            <person name="Arakawa K."/>
        </authorList>
    </citation>
    <scope>NUCLEOTIDE SEQUENCE</scope>
</reference>
<dbReference type="Proteomes" id="UP000886998">
    <property type="component" value="Unassembled WGS sequence"/>
</dbReference>
<sequence length="125" mass="14771">MFPCFVVILTKSEFVGLKNFDLLIRWSGMLALEFNSSSDHGFKLLIVLVVMRMRITQLSVVHRVIRLKISLPLTILSPTLRDECKLSHPISLDSIFDRFWCLRNVKTYFRFRECEELYIKAFVRI</sequence>
<dbReference type="AlphaFoldDB" id="A0A8X6XQ22"/>
<accession>A0A8X6XQ22</accession>